<dbReference type="GO" id="GO:1990904">
    <property type="term" value="C:ribonucleoprotein complex"/>
    <property type="evidence" value="ECO:0007669"/>
    <property type="project" value="UniProtKB-KW"/>
</dbReference>
<keyword evidence="3" id="KW-0689">Ribosomal protein</keyword>
<dbReference type="EnsemblMetazoa" id="XM_014404365.2">
    <property type="protein sequence ID" value="XP_014259851.1"/>
    <property type="gene ID" value="LOC106672719"/>
</dbReference>
<dbReference type="Proteomes" id="UP000494040">
    <property type="component" value="Unassembled WGS sequence"/>
</dbReference>
<dbReference type="AlphaFoldDB" id="A0A8I6SAH3"/>
<accession>A0A8I6SAH3</accession>
<keyword evidence="10" id="KW-1185">Reference proteome</keyword>
<evidence type="ECO:0000256" key="2">
    <source>
        <dbReference type="ARBA" id="ARBA00022946"/>
    </source>
</evidence>
<evidence type="ECO:0000256" key="6">
    <source>
        <dbReference type="ARBA" id="ARBA00037985"/>
    </source>
</evidence>
<dbReference type="Pfam" id="PF07147">
    <property type="entry name" value="PDCD9"/>
    <property type="match status" value="1"/>
</dbReference>
<sequence>MRRGTVLLQQHAGWMFREHWRVQKKRTVAPTGALKVLREKGIEYEDPLDVVSEPKENKFVLPKGYRIEFPSDEIEPYLSYSDKNLLIGGLQQAQVFCNAVKLPHESLSVFKTQPTDLLLTQDKLVKRCIRSSLLFDAYQEKLPKRKDPERPAWNFPRDYGITDCRKNLLLGNRLLQLCVSLSPQLLDHRRILSTSEFSVPFTREGDKVVLNLRADALILSKTPLEPPSGSVDRDVLDEALKAGLPDIYPCVQTVSLVKSKQLSASESFFPLNAGQELNIHTALVHYNPTEVSNVYDIDPTEDQINSRVLMKAYAFAVAQARYKYGDVEDLPEPVTVQCIQTDSKDFNFLVFQLNTISCYSKTEKRNFFWIHPKMSLFETCDVINGIYVLQEYNPSVFKMLFAFYYNS</sequence>
<evidence type="ECO:0000313" key="9">
    <source>
        <dbReference type="EnsemblMetazoa" id="XP_014259851.1"/>
    </source>
</evidence>
<reference evidence="9" key="1">
    <citation type="submission" date="2022-01" db="UniProtKB">
        <authorList>
            <consortium name="EnsemblMetazoa"/>
        </authorList>
    </citation>
    <scope>IDENTIFICATION</scope>
</reference>
<keyword evidence="2" id="KW-0809">Transit peptide</keyword>
<name>A0A8I6SAH3_CIMLE</name>
<evidence type="ECO:0000256" key="3">
    <source>
        <dbReference type="ARBA" id="ARBA00022980"/>
    </source>
</evidence>
<evidence type="ECO:0000313" key="10">
    <source>
        <dbReference type="Proteomes" id="UP000494040"/>
    </source>
</evidence>
<evidence type="ECO:0000256" key="1">
    <source>
        <dbReference type="ARBA" id="ARBA00004173"/>
    </source>
</evidence>
<dbReference type="GO" id="GO:0006412">
    <property type="term" value="P:translation"/>
    <property type="evidence" value="ECO:0007669"/>
    <property type="project" value="InterPro"/>
</dbReference>
<dbReference type="GO" id="GO:0005840">
    <property type="term" value="C:ribosome"/>
    <property type="evidence" value="ECO:0007669"/>
    <property type="project" value="UniProtKB-KW"/>
</dbReference>
<gene>
    <name evidence="9" type="primary">106672719</name>
</gene>
<dbReference type="InterPro" id="IPR010793">
    <property type="entry name" value="Ribosomal_mL37/mL65"/>
</dbReference>
<comment type="subcellular location">
    <subcellularLocation>
        <location evidence="1">Mitochondrion</location>
    </subcellularLocation>
</comment>
<keyword evidence="5" id="KW-0687">Ribonucleoprotein</keyword>
<proteinExistence type="inferred from homology"/>
<comment type="similarity">
    <text evidence="6">Belongs to the mitochondrion-specific ribosomal protein mL37 family.</text>
</comment>
<evidence type="ECO:0000256" key="5">
    <source>
        <dbReference type="ARBA" id="ARBA00023274"/>
    </source>
</evidence>
<evidence type="ECO:0000256" key="8">
    <source>
        <dbReference type="ARBA" id="ARBA00041617"/>
    </source>
</evidence>
<protein>
    <recommendedName>
        <fullName evidence="7">Large ribosomal subunit protein mL37</fullName>
    </recommendedName>
    <alternativeName>
        <fullName evidence="8">39S ribosomal protein L37, mitochondrial</fullName>
    </alternativeName>
</protein>
<dbReference type="PANTHER" id="PTHR15889:SF2">
    <property type="entry name" value="LARGE RIBOSOMAL SUBUNIT PROTEIN ML37"/>
    <property type="match status" value="1"/>
</dbReference>
<dbReference type="PANTHER" id="PTHR15889">
    <property type="entry name" value="MITOCHONDRIAL RIBOSOMAL PROTEIN L37"/>
    <property type="match status" value="1"/>
</dbReference>
<dbReference type="GO" id="GO:0003735">
    <property type="term" value="F:structural constituent of ribosome"/>
    <property type="evidence" value="ECO:0007669"/>
    <property type="project" value="InterPro"/>
</dbReference>
<evidence type="ECO:0000256" key="7">
    <source>
        <dbReference type="ARBA" id="ARBA00039442"/>
    </source>
</evidence>
<evidence type="ECO:0000256" key="4">
    <source>
        <dbReference type="ARBA" id="ARBA00023128"/>
    </source>
</evidence>
<keyword evidence="4" id="KW-0496">Mitochondrion</keyword>
<organism evidence="9 10">
    <name type="scientific">Cimex lectularius</name>
    <name type="common">Bed bug</name>
    <name type="synonym">Acanthia lectularia</name>
    <dbReference type="NCBI Taxonomy" id="79782"/>
    <lineage>
        <taxon>Eukaryota</taxon>
        <taxon>Metazoa</taxon>
        <taxon>Ecdysozoa</taxon>
        <taxon>Arthropoda</taxon>
        <taxon>Hexapoda</taxon>
        <taxon>Insecta</taxon>
        <taxon>Pterygota</taxon>
        <taxon>Neoptera</taxon>
        <taxon>Paraneoptera</taxon>
        <taxon>Hemiptera</taxon>
        <taxon>Heteroptera</taxon>
        <taxon>Panheteroptera</taxon>
        <taxon>Cimicomorpha</taxon>
        <taxon>Cimicidae</taxon>
        <taxon>Cimex</taxon>
    </lineage>
</organism>
<dbReference type="InterPro" id="IPR052482">
    <property type="entry name" value="mtLSU_mL37"/>
</dbReference>
<dbReference type="GO" id="GO:0005739">
    <property type="term" value="C:mitochondrion"/>
    <property type="evidence" value="ECO:0007669"/>
    <property type="project" value="UniProtKB-SubCell"/>
</dbReference>
<dbReference type="KEGG" id="clec:106672719"/>
<dbReference type="OMA" id="WERGWHD"/>
<dbReference type="OrthoDB" id="5835618at2759"/>